<dbReference type="PANTHER" id="PTHR15444:SF4">
    <property type="entry name" value="SECRETED PHOSPHOPROTEIN 24"/>
    <property type="match status" value="1"/>
</dbReference>
<evidence type="ECO:0000256" key="10">
    <source>
        <dbReference type="SAM" id="MobiDB-lite"/>
    </source>
</evidence>
<dbReference type="PANTHER" id="PTHR15444">
    <property type="entry name" value="SECRETED PHOSPHOPROTEIN 24"/>
    <property type="match status" value="1"/>
</dbReference>
<dbReference type="GO" id="GO:0046849">
    <property type="term" value="P:bone remodeling"/>
    <property type="evidence" value="ECO:0007669"/>
    <property type="project" value="InterPro"/>
</dbReference>
<evidence type="ECO:0000256" key="7">
    <source>
        <dbReference type="ARBA" id="ARBA00022729"/>
    </source>
</evidence>
<evidence type="ECO:0000313" key="12">
    <source>
        <dbReference type="Ensembl" id="ENSMMDP00005046982.1"/>
    </source>
</evidence>
<dbReference type="GO" id="GO:0005576">
    <property type="term" value="C:extracellular region"/>
    <property type="evidence" value="ECO:0007669"/>
    <property type="project" value="UniProtKB-SubCell"/>
</dbReference>
<dbReference type="InParanoid" id="A0A668A0Z8"/>
<dbReference type="GeneID" id="115373801"/>
<evidence type="ECO:0000256" key="2">
    <source>
        <dbReference type="ARBA" id="ARBA00004613"/>
    </source>
</evidence>
<dbReference type="SUPFAM" id="SSF54403">
    <property type="entry name" value="Cystatin/monellin"/>
    <property type="match status" value="1"/>
</dbReference>
<comment type="function">
    <text evidence="1">Could coordinate an aspect of bone turnover.</text>
</comment>
<dbReference type="OrthoDB" id="9944258at2759"/>
<keyword evidence="8" id="KW-1015">Disulfide bond</keyword>
<evidence type="ECO:0000256" key="1">
    <source>
        <dbReference type="ARBA" id="ARBA00002371"/>
    </source>
</evidence>
<accession>A0A668A0Z8</accession>
<evidence type="ECO:0000256" key="11">
    <source>
        <dbReference type="SAM" id="SignalP"/>
    </source>
</evidence>
<evidence type="ECO:0000256" key="5">
    <source>
        <dbReference type="ARBA" id="ARBA00022525"/>
    </source>
</evidence>
<dbReference type="Proteomes" id="UP000472263">
    <property type="component" value="Chromosome 2"/>
</dbReference>
<proteinExistence type="inferred from homology"/>
<evidence type="ECO:0000256" key="6">
    <source>
        <dbReference type="ARBA" id="ARBA00022553"/>
    </source>
</evidence>
<reference evidence="12" key="2">
    <citation type="submission" date="2025-08" db="UniProtKB">
        <authorList>
            <consortium name="Ensembl"/>
        </authorList>
    </citation>
    <scope>IDENTIFICATION</scope>
</reference>
<keyword evidence="7 11" id="KW-0732">Signal</keyword>
<dbReference type="InterPro" id="IPR010892">
    <property type="entry name" value="Spp-24"/>
</dbReference>
<comment type="similarity">
    <text evidence="3">Belongs to the SPP2 family.</text>
</comment>
<dbReference type="AlphaFoldDB" id="A0A668A0Z8"/>
<dbReference type="GeneTree" id="ENSGT00390000009001"/>
<keyword evidence="6" id="KW-0597">Phosphoprotein</keyword>
<gene>
    <name evidence="12" type="primary">spp2</name>
</gene>
<dbReference type="Gene3D" id="3.10.450.10">
    <property type="match status" value="1"/>
</dbReference>
<reference evidence="12" key="3">
    <citation type="submission" date="2025-09" db="UniProtKB">
        <authorList>
            <consortium name="Ensembl"/>
        </authorList>
    </citation>
    <scope>IDENTIFICATION</scope>
</reference>
<dbReference type="Ensembl" id="ENSMMDT00005047917.1">
    <property type="protein sequence ID" value="ENSMMDP00005046982.1"/>
    <property type="gene ID" value="ENSMMDG00005021455.1"/>
</dbReference>
<feature type="signal peptide" evidence="11">
    <location>
        <begin position="1"/>
        <end position="18"/>
    </location>
</feature>
<feature type="chain" id="PRO_5025646731" description="Secreted phosphoprotein 24" evidence="11">
    <location>
        <begin position="19"/>
        <end position="192"/>
    </location>
</feature>
<dbReference type="InterPro" id="IPR046350">
    <property type="entry name" value="Cystatin_sf"/>
</dbReference>
<feature type="compositionally biased region" description="Pro residues" evidence="10">
    <location>
        <begin position="157"/>
        <end position="169"/>
    </location>
</feature>
<evidence type="ECO:0000256" key="3">
    <source>
        <dbReference type="ARBA" id="ARBA00008576"/>
    </source>
</evidence>
<feature type="region of interest" description="Disordered" evidence="10">
    <location>
        <begin position="147"/>
        <end position="192"/>
    </location>
</feature>
<sequence>MKTSILLLALLQALGCSGLPAHNAEPAAIEDRSLGASLAQVNTVYAVNNLYRVTRASLKRKVPLGMNTYDLMMVFGIKETDCLKTSGADPQTCAFKSGFFVPSSTCSSRVRVSADAIQVISLRCGHDSDSSSDSSEEMFASRGRHHFNFPSFVNRDPAPPAPETPPVQPDRPAQSQPAGGRPREDNFNNFLE</sequence>
<comment type="subcellular location">
    <subcellularLocation>
        <location evidence="2">Secreted</location>
    </subcellularLocation>
</comment>
<organism evidence="12 13">
    <name type="scientific">Myripristis murdjan</name>
    <name type="common">pinecone soldierfish</name>
    <dbReference type="NCBI Taxonomy" id="586833"/>
    <lineage>
        <taxon>Eukaryota</taxon>
        <taxon>Metazoa</taxon>
        <taxon>Chordata</taxon>
        <taxon>Craniata</taxon>
        <taxon>Vertebrata</taxon>
        <taxon>Euteleostomi</taxon>
        <taxon>Actinopterygii</taxon>
        <taxon>Neopterygii</taxon>
        <taxon>Teleostei</taxon>
        <taxon>Neoteleostei</taxon>
        <taxon>Acanthomorphata</taxon>
        <taxon>Holocentriformes</taxon>
        <taxon>Holocentridae</taxon>
        <taxon>Myripristis</taxon>
    </lineage>
</organism>
<evidence type="ECO:0000256" key="9">
    <source>
        <dbReference type="ARBA" id="ARBA00029627"/>
    </source>
</evidence>
<dbReference type="CTD" id="6694"/>
<dbReference type="Pfam" id="PF07448">
    <property type="entry name" value="Spp-24"/>
    <property type="match status" value="1"/>
</dbReference>
<reference evidence="12" key="1">
    <citation type="submission" date="2019-06" db="EMBL/GenBank/DDBJ databases">
        <authorList>
            <consortium name="Wellcome Sanger Institute Data Sharing"/>
        </authorList>
    </citation>
    <scope>NUCLEOTIDE SEQUENCE [LARGE SCALE GENOMIC DNA]</scope>
</reference>
<evidence type="ECO:0000256" key="4">
    <source>
        <dbReference type="ARBA" id="ARBA00020365"/>
    </source>
</evidence>
<evidence type="ECO:0000256" key="8">
    <source>
        <dbReference type="ARBA" id="ARBA00023157"/>
    </source>
</evidence>
<evidence type="ECO:0000313" key="13">
    <source>
        <dbReference type="Proteomes" id="UP000472263"/>
    </source>
</evidence>
<dbReference type="RefSeq" id="XP_029928237.1">
    <property type="nucleotide sequence ID" value="XM_030072377.1"/>
</dbReference>
<protein>
    <recommendedName>
        <fullName evidence="4">Secreted phosphoprotein 24</fullName>
    </recommendedName>
    <alternativeName>
        <fullName evidence="9">Secreted phosphoprotein 2</fullName>
    </alternativeName>
</protein>
<keyword evidence="13" id="KW-1185">Reference proteome</keyword>
<keyword evidence="5" id="KW-0964">Secreted</keyword>
<name>A0A668A0Z8_9TELE</name>